<keyword evidence="2" id="KW-1133">Transmembrane helix</keyword>
<evidence type="ECO:0000313" key="3">
    <source>
        <dbReference type="EMBL" id="KAK9141191.1"/>
    </source>
</evidence>
<comment type="caution">
    <text evidence="3">The sequence shown here is derived from an EMBL/GenBank/DDBJ whole genome shotgun (WGS) entry which is preliminary data.</text>
</comment>
<keyword evidence="4" id="KW-1185">Reference proteome</keyword>
<feature type="transmembrane region" description="Helical" evidence="2">
    <location>
        <begin position="139"/>
        <end position="162"/>
    </location>
</feature>
<protein>
    <submittedName>
        <fullName evidence="3">Uncharacterized protein</fullName>
    </submittedName>
</protein>
<feature type="transmembrane region" description="Helical" evidence="2">
    <location>
        <begin position="36"/>
        <end position="56"/>
    </location>
</feature>
<feature type="compositionally biased region" description="Low complexity" evidence="1">
    <location>
        <begin position="339"/>
        <end position="356"/>
    </location>
</feature>
<dbReference type="AlphaFoldDB" id="A0AAP0PHN8"/>
<proteinExistence type="predicted"/>
<evidence type="ECO:0000313" key="4">
    <source>
        <dbReference type="Proteomes" id="UP001419268"/>
    </source>
</evidence>
<feature type="transmembrane region" description="Helical" evidence="2">
    <location>
        <begin position="248"/>
        <end position="269"/>
    </location>
</feature>
<dbReference type="PANTHER" id="PTHR35307">
    <property type="entry name" value="PROTEIN, PUTATIVE-RELATED"/>
    <property type="match status" value="1"/>
</dbReference>
<sequence>MPSAEDQLSKLTGTTMLCICMGFLLPSLGTNSDHEWWSNMAATSIMVGTTVANICIQIKTNVIFAFHVEHILILCIMVVLLLMMWYSAYEINTLKRNFMMQNRRLFSEGDGSMFERLKSGYLNYYKSNPQLLLCNHPNYAVVGALSLTCVVVLIKVAFYSLVLNDQSHFCDGRSDYRWSVSYIVCAQLVTVLVGALGIIFRWFTLATNMSIDTVENHELPDEMMLSGGNSYLSILGSDCLIAYLKLPIYIVVPLMQILFLFQAMVLHVFCKESSDGVNSNDQDIERSTEKSKSNLGNTKFEEWIVEKGASEITRLIDAIKRDPLEEELIQLLSKKSPSQQQQQQQQQQKSPSQEPQNSLCVQLREQRKPREEINLVTKKEEEIYHEVSSLSVTVLARIAKVTLPSHLPSPLFQVLSSEVLEIICFIDKNMSFSRINSERKNKFAKALLKGRGFKSMADKIASRRAFQNLIEPKK</sequence>
<accession>A0AAP0PHN8</accession>
<feature type="transmembrane region" description="Helical" evidence="2">
    <location>
        <begin position="68"/>
        <end position="89"/>
    </location>
</feature>
<reference evidence="3 4" key="1">
    <citation type="submission" date="2024-01" db="EMBL/GenBank/DDBJ databases">
        <title>Genome assemblies of Stephania.</title>
        <authorList>
            <person name="Yang L."/>
        </authorList>
    </citation>
    <scope>NUCLEOTIDE SEQUENCE [LARGE SCALE GENOMIC DNA]</scope>
    <source>
        <strain evidence="3">JXDWG</strain>
        <tissue evidence="3">Leaf</tissue>
    </source>
</reference>
<feature type="transmembrane region" description="Helical" evidence="2">
    <location>
        <begin position="182"/>
        <end position="203"/>
    </location>
</feature>
<gene>
    <name evidence="3" type="ORF">Scep_010872</name>
</gene>
<dbReference type="EMBL" id="JBBNAG010000004">
    <property type="protein sequence ID" value="KAK9141191.1"/>
    <property type="molecule type" value="Genomic_DNA"/>
</dbReference>
<organism evidence="3 4">
    <name type="scientific">Stephania cephalantha</name>
    <dbReference type="NCBI Taxonomy" id="152367"/>
    <lineage>
        <taxon>Eukaryota</taxon>
        <taxon>Viridiplantae</taxon>
        <taxon>Streptophyta</taxon>
        <taxon>Embryophyta</taxon>
        <taxon>Tracheophyta</taxon>
        <taxon>Spermatophyta</taxon>
        <taxon>Magnoliopsida</taxon>
        <taxon>Ranunculales</taxon>
        <taxon>Menispermaceae</taxon>
        <taxon>Menispermoideae</taxon>
        <taxon>Cissampelideae</taxon>
        <taxon>Stephania</taxon>
    </lineage>
</organism>
<dbReference type="Proteomes" id="UP001419268">
    <property type="component" value="Unassembled WGS sequence"/>
</dbReference>
<feature type="region of interest" description="Disordered" evidence="1">
    <location>
        <begin position="339"/>
        <end position="363"/>
    </location>
</feature>
<dbReference type="PANTHER" id="PTHR35307:SF3">
    <property type="entry name" value="DUF4220 DOMAIN-CONTAINING PROTEIN"/>
    <property type="match status" value="1"/>
</dbReference>
<keyword evidence="2" id="KW-0472">Membrane</keyword>
<evidence type="ECO:0000256" key="2">
    <source>
        <dbReference type="SAM" id="Phobius"/>
    </source>
</evidence>
<name>A0AAP0PHN8_9MAGN</name>
<evidence type="ECO:0000256" key="1">
    <source>
        <dbReference type="SAM" id="MobiDB-lite"/>
    </source>
</evidence>
<keyword evidence="2" id="KW-0812">Transmembrane</keyword>
<feature type="transmembrane region" description="Helical" evidence="2">
    <location>
        <begin position="12"/>
        <end position="30"/>
    </location>
</feature>